<dbReference type="InterPro" id="IPR002401">
    <property type="entry name" value="Cyt_P450_E_grp-I"/>
</dbReference>
<dbReference type="InterPro" id="IPR001128">
    <property type="entry name" value="Cyt_P450"/>
</dbReference>
<dbReference type="PROSITE" id="PS00086">
    <property type="entry name" value="CYTOCHROME_P450"/>
    <property type="match status" value="1"/>
</dbReference>
<keyword evidence="2 5" id="KW-0479">Metal-binding</keyword>
<protein>
    <submittedName>
        <fullName evidence="7">Alkane hydroxylase MAH1</fullName>
    </submittedName>
</protein>
<evidence type="ECO:0000256" key="3">
    <source>
        <dbReference type="ARBA" id="ARBA00023002"/>
    </source>
</evidence>
<organism evidence="7 8">
    <name type="scientific">Carex littledalei</name>
    <dbReference type="NCBI Taxonomy" id="544730"/>
    <lineage>
        <taxon>Eukaryota</taxon>
        <taxon>Viridiplantae</taxon>
        <taxon>Streptophyta</taxon>
        <taxon>Embryophyta</taxon>
        <taxon>Tracheophyta</taxon>
        <taxon>Spermatophyta</taxon>
        <taxon>Magnoliopsida</taxon>
        <taxon>Liliopsida</taxon>
        <taxon>Poales</taxon>
        <taxon>Cyperaceae</taxon>
        <taxon>Cyperoideae</taxon>
        <taxon>Cariceae</taxon>
        <taxon>Carex</taxon>
        <taxon>Carex subgen. Euthyceras</taxon>
    </lineage>
</organism>
<keyword evidence="3 6" id="KW-0560">Oxidoreductase</keyword>
<dbReference type="GO" id="GO:0016705">
    <property type="term" value="F:oxidoreductase activity, acting on paired donors, with incorporation or reduction of molecular oxygen"/>
    <property type="evidence" value="ECO:0007669"/>
    <property type="project" value="InterPro"/>
</dbReference>
<keyword evidence="6" id="KW-0503">Monooxygenase</keyword>
<evidence type="ECO:0000256" key="1">
    <source>
        <dbReference type="ARBA" id="ARBA00010617"/>
    </source>
</evidence>
<dbReference type="SUPFAM" id="SSF48264">
    <property type="entry name" value="Cytochrome P450"/>
    <property type="match status" value="1"/>
</dbReference>
<accession>A0A833QYI4</accession>
<keyword evidence="8" id="KW-1185">Reference proteome</keyword>
<keyword evidence="5 6" id="KW-0349">Heme</keyword>
<keyword evidence="4 5" id="KW-0408">Iron</keyword>
<dbReference type="InterPro" id="IPR017972">
    <property type="entry name" value="Cyt_P450_CS"/>
</dbReference>
<dbReference type="GO" id="GO:0005506">
    <property type="term" value="F:iron ion binding"/>
    <property type="evidence" value="ECO:0007669"/>
    <property type="project" value="InterPro"/>
</dbReference>
<dbReference type="Gene3D" id="1.10.630.10">
    <property type="entry name" value="Cytochrome P450"/>
    <property type="match status" value="1"/>
</dbReference>
<dbReference type="AlphaFoldDB" id="A0A833QYI4"/>
<evidence type="ECO:0000313" key="8">
    <source>
        <dbReference type="Proteomes" id="UP000623129"/>
    </source>
</evidence>
<evidence type="ECO:0000256" key="2">
    <source>
        <dbReference type="ARBA" id="ARBA00022723"/>
    </source>
</evidence>
<proteinExistence type="inferred from homology"/>
<dbReference type="GO" id="GO:0004497">
    <property type="term" value="F:monooxygenase activity"/>
    <property type="evidence" value="ECO:0007669"/>
    <property type="project" value="UniProtKB-KW"/>
</dbReference>
<dbReference type="Proteomes" id="UP000623129">
    <property type="component" value="Unassembled WGS sequence"/>
</dbReference>
<name>A0A833QYI4_9POAL</name>
<dbReference type="PRINTS" id="PR00463">
    <property type="entry name" value="EP450I"/>
</dbReference>
<dbReference type="GO" id="GO:0006629">
    <property type="term" value="P:lipid metabolic process"/>
    <property type="evidence" value="ECO:0007669"/>
    <property type="project" value="UniProtKB-ARBA"/>
</dbReference>
<evidence type="ECO:0000256" key="6">
    <source>
        <dbReference type="RuleBase" id="RU000461"/>
    </source>
</evidence>
<dbReference type="InterPro" id="IPR036396">
    <property type="entry name" value="Cyt_P450_sf"/>
</dbReference>
<dbReference type="GO" id="GO:0020037">
    <property type="term" value="F:heme binding"/>
    <property type="evidence" value="ECO:0007669"/>
    <property type="project" value="InterPro"/>
</dbReference>
<evidence type="ECO:0000256" key="5">
    <source>
        <dbReference type="PIRSR" id="PIRSR602401-1"/>
    </source>
</evidence>
<comment type="cofactor">
    <cofactor evidence="5">
        <name>heme</name>
        <dbReference type="ChEBI" id="CHEBI:30413"/>
    </cofactor>
</comment>
<sequence length="520" mass="59691">MTPILENISSSVYLLPFNLIQNHYPELLLALLSFFLLHLLYRRAQLPLNFPLVGVLPHVLLHYDDLHDWSTDMLRQKGYTYILKGPLGTPIDFLLTCDPANVSHVFTSQFANYPKGKEFAVIFEVLGDGIFNADSDSWAFQRRKAHALMTDTKFRNFAYRSTKDKLENCMLPLLGDLAKSGQVVDMQDVFLRLSFDITSIFTFGFDPGCLALDFPTVPFAKAMDEVEEILFYRHVVPYQYLLLQEKYNFGTHKRMQMAWNVIDQVIAQYVAKRKEIISSRSGEESDRTADLLSSYLDCQNEVGKEGEDFNKFLRDTTFNLMVAGRDTTSSALTWFFYLLHKNPHVEEKILRELKACAPANPTFPSVIEIKQLVYMHAALCESLRLYPPVPFEHKGAIKPDILPSGFPVSRKRRIMFSIYAMGRMEGIWGKDCLEFRPERWLSESGKIRHEPSYKFMAFNSGPRTCLGKDLAFTQMKAVAAAILTRYRIEVVPGFVAKPKFSIILHMQEGLKVRVRPRVSL</sequence>
<reference evidence="7" key="1">
    <citation type="submission" date="2020-01" db="EMBL/GenBank/DDBJ databases">
        <title>Genome sequence of Kobresia littledalei, the first chromosome-level genome in the family Cyperaceae.</title>
        <authorList>
            <person name="Qu G."/>
        </authorList>
    </citation>
    <scope>NUCLEOTIDE SEQUENCE</scope>
    <source>
        <strain evidence="7">C.B.Clarke</strain>
        <tissue evidence="7">Leaf</tissue>
    </source>
</reference>
<comment type="caution">
    <text evidence="7">The sequence shown here is derived from an EMBL/GenBank/DDBJ whole genome shotgun (WGS) entry which is preliminary data.</text>
</comment>
<dbReference type="PRINTS" id="PR00385">
    <property type="entry name" value="P450"/>
</dbReference>
<gene>
    <name evidence="7" type="ORF">FCM35_KLT08561</name>
</gene>
<dbReference type="CDD" id="cd11064">
    <property type="entry name" value="CYP86A"/>
    <property type="match status" value="1"/>
</dbReference>
<dbReference type="PANTHER" id="PTHR24296">
    <property type="entry name" value="CYTOCHROME P450"/>
    <property type="match status" value="1"/>
</dbReference>
<evidence type="ECO:0000256" key="4">
    <source>
        <dbReference type="ARBA" id="ARBA00023004"/>
    </source>
</evidence>
<comment type="similarity">
    <text evidence="1 6">Belongs to the cytochrome P450 family.</text>
</comment>
<dbReference type="EMBL" id="SWLB01000018">
    <property type="protein sequence ID" value="KAF3326931.1"/>
    <property type="molecule type" value="Genomic_DNA"/>
</dbReference>
<evidence type="ECO:0000313" key="7">
    <source>
        <dbReference type="EMBL" id="KAF3326931.1"/>
    </source>
</evidence>
<dbReference type="OrthoDB" id="1470350at2759"/>
<dbReference type="Pfam" id="PF00067">
    <property type="entry name" value="p450"/>
    <property type="match status" value="1"/>
</dbReference>
<feature type="binding site" description="axial binding residue" evidence="5">
    <location>
        <position position="465"/>
    </location>
    <ligand>
        <name>heme</name>
        <dbReference type="ChEBI" id="CHEBI:30413"/>
    </ligand>
    <ligandPart>
        <name>Fe</name>
        <dbReference type="ChEBI" id="CHEBI:18248"/>
    </ligandPart>
</feature>